<dbReference type="PANTHER" id="PTHR43190">
    <property type="entry name" value="N-ACETYL-D-GLUCOSAMINE KINASE"/>
    <property type="match status" value="1"/>
</dbReference>
<proteinExistence type="predicted"/>
<sequence>MPHVTPSAPTKVNDQSPLLLGVDAGGTKSRALLATAGPGDRYCILGVGEAGPGNPMSHGLPNAARSIVEAMRAAVDGLNRQVEVAVVAAAGAADDTLRLALQKTLAAAGIAKICRVVPDYEPFFSLAKPPVVGVISGTGSVAFSRAGDHDVLRVGGWGYLLGDEGSGYAIGRRALQQTLGEIEADRPRSAVAVACCSTLDADSRAGLLAAVYQAADQRSRIASIARGVIGLAPQDADASALLCEEATSLSKVVGRAVNGAKFAAGGYTLSLGGGVLAGSQFFRNALCDCLASDGLTPARIIVVRDPAIGCVAAAHASVC</sequence>
<gene>
    <name evidence="2" type="ORF">Pla123a_12200</name>
</gene>
<dbReference type="SUPFAM" id="SSF53067">
    <property type="entry name" value="Actin-like ATPase domain"/>
    <property type="match status" value="2"/>
</dbReference>
<reference evidence="2 3" key="1">
    <citation type="submission" date="2019-02" db="EMBL/GenBank/DDBJ databases">
        <title>Deep-cultivation of Planctomycetes and their phenomic and genomic characterization uncovers novel biology.</title>
        <authorList>
            <person name="Wiegand S."/>
            <person name="Jogler M."/>
            <person name="Boedeker C."/>
            <person name="Pinto D."/>
            <person name="Vollmers J."/>
            <person name="Rivas-Marin E."/>
            <person name="Kohn T."/>
            <person name="Peeters S.H."/>
            <person name="Heuer A."/>
            <person name="Rast P."/>
            <person name="Oberbeckmann S."/>
            <person name="Bunk B."/>
            <person name="Jeske O."/>
            <person name="Meyerdierks A."/>
            <person name="Storesund J.E."/>
            <person name="Kallscheuer N."/>
            <person name="Luecker S."/>
            <person name="Lage O.M."/>
            <person name="Pohl T."/>
            <person name="Merkel B.J."/>
            <person name="Hornburger P."/>
            <person name="Mueller R.-W."/>
            <person name="Bruemmer F."/>
            <person name="Labrenz M."/>
            <person name="Spormann A.M."/>
            <person name="Op Den Camp H."/>
            <person name="Overmann J."/>
            <person name="Amann R."/>
            <person name="Jetten M.S.M."/>
            <person name="Mascher T."/>
            <person name="Medema M.H."/>
            <person name="Devos D.P."/>
            <person name="Kaster A.-K."/>
            <person name="Ovreas L."/>
            <person name="Rohde M."/>
            <person name="Galperin M.Y."/>
            <person name="Jogler C."/>
        </authorList>
    </citation>
    <scope>NUCLEOTIDE SEQUENCE [LARGE SCALE GENOMIC DNA]</scope>
    <source>
        <strain evidence="2 3">Pla123a</strain>
    </source>
</reference>
<organism evidence="2 3">
    <name type="scientific">Posidoniimonas polymericola</name>
    <dbReference type="NCBI Taxonomy" id="2528002"/>
    <lineage>
        <taxon>Bacteria</taxon>
        <taxon>Pseudomonadati</taxon>
        <taxon>Planctomycetota</taxon>
        <taxon>Planctomycetia</taxon>
        <taxon>Pirellulales</taxon>
        <taxon>Lacipirellulaceae</taxon>
        <taxon>Posidoniimonas</taxon>
    </lineage>
</organism>
<evidence type="ECO:0000313" key="3">
    <source>
        <dbReference type="Proteomes" id="UP000318478"/>
    </source>
</evidence>
<evidence type="ECO:0000313" key="2">
    <source>
        <dbReference type="EMBL" id="TWT78428.1"/>
    </source>
</evidence>
<accession>A0A5C5YTZ0</accession>
<dbReference type="EMBL" id="SJPO01000002">
    <property type="protein sequence ID" value="TWT78428.1"/>
    <property type="molecule type" value="Genomic_DNA"/>
</dbReference>
<dbReference type="AlphaFoldDB" id="A0A5C5YTZ0"/>
<dbReference type="InterPro" id="IPR002731">
    <property type="entry name" value="ATPase_BadF"/>
</dbReference>
<dbReference type="Gene3D" id="3.30.420.40">
    <property type="match status" value="2"/>
</dbReference>
<dbReference type="Proteomes" id="UP000318478">
    <property type="component" value="Unassembled WGS sequence"/>
</dbReference>
<name>A0A5C5YTZ0_9BACT</name>
<dbReference type="PANTHER" id="PTHR43190:SF3">
    <property type="entry name" value="N-ACETYL-D-GLUCOSAMINE KINASE"/>
    <property type="match status" value="1"/>
</dbReference>
<dbReference type="InterPro" id="IPR043129">
    <property type="entry name" value="ATPase_NBD"/>
</dbReference>
<dbReference type="InterPro" id="IPR052519">
    <property type="entry name" value="Euk-type_GlcNAc_Kinase"/>
</dbReference>
<dbReference type="Pfam" id="PF01869">
    <property type="entry name" value="BcrAD_BadFG"/>
    <property type="match status" value="1"/>
</dbReference>
<evidence type="ECO:0000259" key="1">
    <source>
        <dbReference type="Pfam" id="PF01869"/>
    </source>
</evidence>
<comment type="caution">
    <text evidence="2">The sequence shown here is derived from an EMBL/GenBank/DDBJ whole genome shotgun (WGS) entry which is preliminary data.</text>
</comment>
<keyword evidence="3" id="KW-1185">Reference proteome</keyword>
<protein>
    <submittedName>
        <fullName evidence="2">BadF/BadG/BcrA/BcrD ATPase family protein</fullName>
    </submittedName>
</protein>
<feature type="domain" description="ATPase BadF/BadG/BcrA/BcrD type" evidence="1">
    <location>
        <begin position="20"/>
        <end position="297"/>
    </location>
</feature>